<name>A0ABY4IPI4_9MICO</name>
<accession>A0ABY4IPI4</accession>
<keyword evidence="2" id="KW-1185">Reference proteome</keyword>
<dbReference type="Proteomes" id="UP000831963">
    <property type="component" value="Chromosome"/>
</dbReference>
<proteinExistence type="predicted"/>
<dbReference type="RefSeq" id="WP_247957122.1">
    <property type="nucleotide sequence ID" value="NZ_CP078077.1"/>
</dbReference>
<evidence type="ECO:0000313" key="1">
    <source>
        <dbReference type="EMBL" id="UPL13962.1"/>
    </source>
</evidence>
<protein>
    <submittedName>
        <fullName evidence="1">Uncharacterized protein</fullName>
    </submittedName>
</protein>
<sequence length="122" mass="13505">MSEGIPLWSPGLLTAPDSAAHARFHVHADADAVAAAVEQIVIGGEHTDLQVDDSRQHLRFRTKRTIWNWEMEVGVTSTPMRRGCQVQISLDVAPDRPFSPHDAEKNTAALEQIRWQLESAVG</sequence>
<gene>
    <name evidence="1" type="ORF">KV396_05490</name>
</gene>
<dbReference type="EMBL" id="CP078077">
    <property type="protein sequence ID" value="UPL13962.1"/>
    <property type="molecule type" value="Genomic_DNA"/>
</dbReference>
<organism evidence="1 2">
    <name type="scientific">Microbacterium galbinum</name>
    <dbReference type="NCBI Taxonomy" id="2851646"/>
    <lineage>
        <taxon>Bacteria</taxon>
        <taxon>Bacillati</taxon>
        <taxon>Actinomycetota</taxon>
        <taxon>Actinomycetes</taxon>
        <taxon>Micrococcales</taxon>
        <taxon>Microbacteriaceae</taxon>
        <taxon>Microbacterium</taxon>
    </lineage>
</organism>
<evidence type="ECO:0000313" key="2">
    <source>
        <dbReference type="Proteomes" id="UP000831963"/>
    </source>
</evidence>
<reference evidence="1 2" key="1">
    <citation type="submission" date="2021-06" db="EMBL/GenBank/DDBJ databases">
        <title>Genome-based taxonomic framework of Microbacterium strains isolated from marine environment, the description of four new species and reclassification of four preexisting species.</title>
        <authorList>
            <person name="Lee S.D."/>
            <person name="Kim S.-M."/>
            <person name="Byeon Y.-S."/>
            <person name="Yang H.L."/>
            <person name="Kim I.S."/>
        </authorList>
    </citation>
    <scope>NUCLEOTIDE SEQUENCE [LARGE SCALE GENOMIC DNA]</scope>
    <source>
        <strain evidence="1 2">SSW1-36</strain>
    </source>
</reference>